<evidence type="ECO:0000313" key="2">
    <source>
        <dbReference type="Proteomes" id="UP000577362"/>
    </source>
</evidence>
<dbReference type="Proteomes" id="UP000577362">
    <property type="component" value="Unassembled WGS sequence"/>
</dbReference>
<evidence type="ECO:0000313" key="1">
    <source>
        <dbReference type="EMBL" id="MBB4018542.1"/>
    </source>
</evidence>
<organism evidence="1 2">
    <name type="scientific">Chelatococcus caeni</name>
    <dbReference type="NCBI Taxonomy" id="1348468"/>
    <lineage>
        <taxon>Bacteria</taxon>
        <taxon>Pseudomonadati</taxon>
        <taxon>Pseudomonadota</taxon>
        <taxon>Alphaproteobacteria</taxon>
        <taxon>Hyphomicrobiales</taxon>
        <taxon>Chelatococcaceae</taxon>
        <taxon>Chelatococcus</taxon>
    </lineage>
</organism>
<gene>
    <name evidence="1" type="ORF">GGR16_003589</name>
</gene>
<accession>A0A840C3F5</accession>
<dbReference type="AlphaFoldDB" id="A0A840C3F5"/>
<dbReference type="EMBL" id="JACIEN010000004">
    <property type="protein sequence ID" value="MBB4018542.1"/>
    <property type="molecule type" value="Genomic_DNA"/>
</dbReference>
<keyword evidence="2" id="KW-1185">Reference proteome</keyword>
<reference evidence="1 2" key="1">
    <citation type="submission" date="2020-08" db="EMBL/GenBank/DDBJ databases">
        <title>Genomic Encyclopedia of Type Strains, Phase IV (KMG-IV): sequencing the most valuable type-strain genomes for metagenomic binning, comparative biology and taxonomic classification.</title>
        <authorList>
            <person name="Goeker M."/>
        </authorList>
    </citation>
    <scope>NUCLEOTIDE SEQUENCE [LARGE SCALE GENOMIC DNA]</scope>
    <source>
        <strain evidence="1 2">DSM 103737</strain>
    </source>
</reference>
<proteinExistence type="predicted"/>
<comment type="caution">
    <text evidence="1">The sequence shown here is derived from an EMBL/GenBank/DDBJ whole genome shotgun (WGS) entry which is preliminary data.</text>
</comment>
<dbReference type="RefSeq" id="WP_019400601.1">
    <property type="nucleotide sequence ID" value="NZ_JACIEN010000004.1"/>
</dbReference>
<name>A0A840C3F5_9HYPH</name>
<sequence>METIVRCSEAMRTCPPRLVPALAGCPRCRTMGMIASPAPAACPTCGSPWVEVNADGSERKGLRP</sequence>
<protein>
    <submittedName>
        <fullName evidence="1">Zn finger protein HypA/HybF involved in hydrogenase expression</fullName>
    </submittedName>
</protein>